<keyword evidence="4" id="KW-1185">Reference proteome</keyword>
<evidence type="ECO:0000256" key="1">
    <source>
        <dbReference type="SAM" id="MobiDB-lite"/>
    </source>
</evidence>
<dbReference type="EMBL" id="JAGIOE010000001">
    <property type="protein sequence ID" value="MBP2374080.1"/>
    <property type="molecule type" value="Genomic_DNA"/>
</dbReference>
<gene>
    <name evidence="3" type="ORF">JOF46_001992</name>
</gene>
<protein>
    <submittedName>
        <fullName evidence="3">Y4mF family transcriptional regulator</fullName>
    </submittedName>
</protein>
<name>A0ABS4WD54_9MICC</name>
<dbReference type="SMART" id="SM00530">
    <property type="entry name" value="HTH_XRE"/>
    <property type="match status" value="1"/>
</dbReference>
<evidence type="ECO:0000313" key="3">
    <source>
        <dbReference type="EMBL" id="MBP2374080.1"/>
    </source>
</evidence>
<dbReference type="Gene3D" id="1.10.260.40">
    <property type="entry name" value="lambda repressor-like DNA-binding domains"/>
    <property type="match status" value="1"/>
</dbReference>
<dbReference type="CDD" id="cd00093">
    <property type="entry name" value="HTH_XRE"/>
    <property type="match status" value="1"/>
</dbReference>
<reference evidence="3 4" key="1">
    <citation type="submission" date="2021-03" db="EMBL/GenBank/DDBJ databases">
        <title>Sequencing the genomes of 1000 actinobacteria strains.</title>
        <authorList>
            <person name="Klenk H.-P."/>
        </authorList>
    </citation>
    <scope>NUCLEOTIDE SEQUENCE [LARGE SCALE GENOMIC DNA]</scope>
    <source>
        <strain evidence="3 4">DSM 15454</strain>
    </source>
</reference>
<sequence>MKTSPSLDAVHGVGAVVRDVRKKKRLTQAELAIKAHVSRTFVGELEKGHPGAELSKVIDVFSALGLSHIFGASIETPKPPKKPGPQARFRSKSRSGKRLAVSSGTMRQTAVPLTAALTQETLAKADDRLRFADAGLALAGHKVTDPVLRDIVKRSATQSLTPEEAIAAARRHVQG</sequence>
<proteinExistence type="predicted"/>
<evidence type="ECO:0000313" key="4">
    <source>
        <dbReference type="Proteomes" id="UP000766570"/>
    </source>
</evidence>
<accession>A0ABS4WD54</accession>
<dbReference type="SUPFAM" id="SSF47413">
    <property type="entry name" value="lambda repressor-like DNA-binding domains"/>
    <property type="match status" value="1"/>
</dbReference>
<dbReference type="RefSeq" id="WP_209907152.1">
    <property type="nucleotide sequence ID" value="NZ_BAAAMI010000011.1"/>
</dbReference>
<dbReference type="PROSITE" id="PS50943">
    <property type="entry name" value="HTH_CROC1"/>
    <property type="match status" value="1"/>
</dbReference>
<evidence type="ECO:0000259" key="2">
    <source>
        <dbReference type="PROSITE" id="PS50943"/>
    </source>
</evidence>
<feature type="region of interest" description="Disordered" evidence="1">
    <location>
        <begin position="73"/>
        <end position="106"/>
    </location>
</feature>
<dbReference type="InterPro" id="IPR001387">
    <property type="entry name" value="Cro/C1-type_HTH"/>
</dbReference>
<dbReference type="Pfam" id="PF01381">
    <property type="entry name" value="HTH_3"/>
    <property type="match status" value="1"/>
</dbReference>
<dbReference type="Proteomes" id="UP000766570">
    <property type="component" value="Unassembled WGS sequence"/>
</dbReference>
<feature type="domain" description="HTH cro/C1-type" evidence="2">
    <location>
        <begin position="17"/>
        <end position="48"/>
    </location>
</feature>
<comment type="caution">
    <text evidence="3">The sequence shown here is derived from an EMBL/GenBank/DDBJ whole genome shotgun (WGS) entry which is preliminary data.</text>
</comment>
<dbReference type="InterPro" id="IPR010982">
    <property type="entry name" value="Lambda_DNA-bd_dom_sf"/>
</dbReference>
<organism evidence="3 4">
    <name type="scientific">Paeniglutamicibacter psychrophenolicus</name>
    <dbReference type="NCBI Taxonomy" id="257454"/>
    <lineage>
        <taxon>Bacteria</taxon>
        <taxon>Bacillati</taxon>
        <taxon>Actinomycetota</taxon>
        <taxon>Actinomycetes</taxon>
        <taxon>Micrococcales</taxon>
        <taxon>Micrococcaceae</taxon>
        <taxon>Paeniglutamicibacter</taxon>
    </lineage>
</organism>